<comment type="caution">
    <text evidence="3">The sequence shown here is derived from an EMBL/GenBank/DDBJ whole genome shotgun (WGS) entry which is preliminary data.</text>
</comment>
<gene>
    <name evidence="3" type="ORF">KIW84_061534</name>
</gene>
<sequence>MDTSGDPFAPYFYLHLPFIYDLGVMVPFTYLETKFLTAVNVAPSLVTPNVWGILMAFQIVSNLSKRTREGREALKQIKVRKDHMKVLAERMATQVRVQQEEVKGLKKSLEEAHNAFEGMMERVSQLTDDTVGPLFITLRR</sequence>
<evidence type="ECO:0000256" key="2">
    <source>
        <dbReference type="SAM" id="Phobius"/>
    </source>
</evidence>
<protein>
    <submittedName>
        <fullName evidence="3">Uncharacterized protein</fullName>
    </submittedName>
</protein>
<keyword evidence="2" id="KW-0812">Transmembrane</keyword>
<name>A0A9D5A5B9_PEA</name>
<keyword evidence="4" id="KW-1185">Reference proteome</keyword>
<accession>A0A9D5A5B9</accession>
<dbReference type="Proteomes" id="UP001058974">
    <property type="component" value="Chromosome 6"/>
</dbReference>
<reference evidence="3 4" key="1">
    <citation type="journal article" date="2022" name="Nat. Genet.">
        <title>Improved pea reference genome and pan-genome highlight genomic features and evolutionary characteristics.</title>
        <authorList>
            <person name="Yang T."/>
            <person name="Liu R."/>
            <person name="Luo Y."/>
            <person name="Hu S."/>
            <person name="Wang D."/>
            <person name="Wang C."/>
            <person name="Pandey M.K."/>
            <person name="Ge S."/>
            <person name="Xu Q."/>
            <person name="Li N."/>
            <person name="Li G."/>
            <person name="Huang Y."/>
            <person name="Saxena R.K."/>
            <person name="Ji Y."/>
            <person name="Li M."/>
            <person name="Yan X."/>
            <person name="He Y."/>
            <person name="Liu Y."/>
            <person name="Wang X."/>
            <person name="Xiang C."/>
            <person name="Varshney R.K."/>
            <person name="Ding H."/>
            <person name="Gao S."/>
            <person name="Zong X."/>
        </authorList>
    </citation>
    <scope>NUCLEOTIDE SEQUENCE [LARGE SCALE GENOMIC DNA]</scope>
    <source>
        <strain evidence="3 4">cv. Zhongwan 6</strain>
    </source>
</reference>
<dbReference type="EMBL" id="JAMSHJ010000006">
    <property type="protein sequence ID" value="KAI5394958.1"/>
    <property type="molecule type" value="Genomic_DNA"/>
</dbReference>
<evidence type="ECO:0000313" key="3">
    <source>
        <dbReference type="EMBL" id="KAI5394958.1"/>
    </source>
</evidence>
<feature type="coiled-coil region" evidence="1">
    <location>
        <begin position="95"/>
        <end position="129"/>
    </location>
</feature>
<dbReference type="AlphaFoldDB" id="A0A9D5A5B9"/>
<keyword evidence="1" id="KW-0175">Coiled coil</keyword>
<evidence type="ECO:0000256" key="1">
    <source>
        <dbReference type="SAM" id="Coils"/>
    </source>
</evidence>
<evidence type="ECO:0000313" key="4">
    <source>
        <dbReference type="Proteomes" id="UP001058974"/>
    </source>
</evidence>
<dbReference type="Gramene" id="Psat06G0153400-T1">
    <property type="protein sequence ID" value="KAI5394958.1"/>
    <property type="gene ID" value="KIW84_061534"/>
</dbReference>
<feature type="transmembrane region" description="Helical" evidence="2">
    <location>
        <begin position="12"/>
        <end position="30"/>
    </location>
</feature>
<organism evidence="3 4">
    <name type="scientific">Pisum sativum</name>
    <name type="common">Garden pea</name>
    <name type="synonym">Lathyrus oleraceus</name>
    <dbReference type="NCBI Taxonomy" id="3888"/>
    <lineage>
        <taxon>Eukaryota</taxon>
        <taxon>Viridiplantae</taxon>
        <taxon>Streptophyta</taxon>
        <taxon>Embryophyta</taxon>
        <taxon>Tracheophyta</taxon>
        <taxon>Spermatophyta</taxon>
        <taxon>Magnoliopsida</taxon>
        <taxon>eudicotyledons</taxon>
        <taxon>Gunneridae</taxon>
        <taxon>Pentapetalae</taxon>
        <taxon>rosids</taxon>
        <taxon>fabids</taxon>
        <taxon>Fabales</taxon>
        <taxon>Fabaceae</taxon>
        <taxon>Papilionoideae</taxon>
        <taxon>50 kb inversion clade</taxon>
        <taxon>NPAAA clade</taxon>
        <taxon>Hologalegina</taxon>
        <taxon>IRL clade</taxon>
        <taxon>Fabeae</taxon>
        <taxon>Lathyrus</taxon>
    </lineage>
</organism>
<keyword evidence="2" id="KW-1133">Transmembrane helix</keyword>
<proteinExistence type="predicted"/>
<keyword evidence="2" id="KW-0472">Membrane</keyword>
<feature type="transmembrane region" description="Helical" evidence="2">
    <location>
        <begin position="42"/>
        <end position="61"/>
    </location>
</feature>